<reference evidence="1" key="1">
    <citation type="submission" date="2018-05" db="EMBL/GenBank/DDBJ databases">
        <authorList>
            <person name="Lanie J.A."/>
            <person name="Ng W.-L."/>
            <person name="Kazmierczak K.M."/>
            <person name="Andrzejewski T.M."/>
            <person name="Davidsen T.M."/>
            <person name="Wayne K.J."/>
            <person name="Tettelin H."/>
            <person name="Glass J.I."/>
            <person name="Rusch D."/>
            <person name="Podicherti R."/>
            <person name="Tsui H.-C.T."/>
            <person name="Winkler M.E."/>
        </authorList>
    </citation>
    <scope>NUCLEOTIDE SEQUENCE</scope>
</reference>
<sequence>MSTKETKRILSLIFILLVFSSCGQKTELIQST</sequence>
<protein>
    <submittedName>
        <fullName evidence="1">Uncharacterized protein</fullName>
    </submittedName>
</protein>
<accession>A0A382XQA3</accession>
<organism evidence="1">
    <name type="scientific">marine metagenome</name>
    <dbReference type="NCBI Taxonomy" id="408172"/>
    <lineage>
        <taxon>unclassified sequences</taxon>
        <taxon>metagenomes</taxon>
        <taxon>ecological metagenomes</taxon>
    </lineage>
</organism>
<dbReference type="EMBL" id="UINC01169337">
    <property type="protein sequence ID" value="SVD72825.1"/>
    <property type="molecule type" value="Genomic_DNA"/>
</dbReference>
<gene>
    <name evidence="1" type="ORF">METZ01_LOCUS425679</name>
</gene>
<evidence type="ECO:0000313" key="1">
    <source>
        <dbReference type="EMBL" id="SVD72825.1"/>
    </source>
</evidence>
<feature type="non-terminal residue" evidence="1">
    <location>
        <position position="32"/>
    </location>
</feature>
<name>A0A382XQA3_9ZZZZ</name>
<dbReference type="PROSITE" id="PS51257">
    <property type="entry name" value="PROKAR_LIPOPROTEIN"/>
    <property type="match status" value="1"/>
</dbReference>
<proteinExistence type="predicted"/>
<dbReference type="AlphaFoldDB" id="A0A382XQA3"/>